<dbReference type="Pfam" id="PF00782">
    <property type="entry name" value="DSPc"/>
    <property type="match status" value="1"/>
</dbReference>
<dbReference type="PROSITE" id="PS50056">
    <property type="entry name" value="TYR_PHOSPHATASE_2"/>
    <property type="match status" value="1"/>
</dbReference>
<dbReference type="AlphaFoldDB" id="A0A8T2RC87"/>
<dbReference type="Gene3D" id="1.10.1070.11">
    <property type="entry name" value="Phosphatidylinositol 3-/4-kinase, catalytic domain"/>
    <property type="match status" value="1"/>
</dbReference>
<dbReference type="InterPro" id="IPR020422">
    <property type="entry name" value="TYR_PHOSPHATASE_DUAL_dom"/>
</dbReference>
<evidence type="ECO:0000259" key="2">
    <source>
        <dbReference type="PROSITE" id="PS50054"/>
    </source>
</evidence>
<evidence type="ECO:0000259" key="3">
    <source>
        <dbReference type="PROSITE" id="PS50056"/>
    </source>
</evidence>
<feature type="compositionally biased region" description="Polar residues" evidence="1">
    <location>
        <begin position="586"/>
        <end position="607"/>
    </location>
</feature>
<protein>
    <submittedName>
        <fullName evidence="4">Uncharacterized protein</fullName>
    </submittedName>
</protein>
<dbReference type="Pfam" id="PF09192">
    <property type="entry name" value="Act-Frag_cataly"/>
    <property type="match status" value="1"/>
</dbReference>
<dbReference type="InterPro" id="IPR036940">
    <property type="entry name" value="PI3/4_kinase_cat_sf"/>
</dbReference>
<dbReference type="Gene3D" id="3.90.190.10">
    <property type="entry name" value="Protein tyrosine phosphatase superfamily"/>
    <property type="match status" value="1"/>
</dbReference>
<dbReference type="Gene3D" id="3.30.1010.10">
    <property type="entry name" value="Phosphatidylinositol 3-kinase Catalytic Subunit, Chain A, domain 4"/>
    <property type="match status" value="1"/>
</dbReference>
<dbReference type="CDD" id="cd14498">
    <property type="entry name" value="DSP"/>
    <property type="match status" value="1"/>
</dbReference>
<dbReference type="OrthoDB" id="10252009at2759"/>
<proteinExistence type="predicted"/>
<dbReference type="InterPro" id="IPR011009">
    <property type="entry name" value="Kinase-like_dom_sf"/>
</dbReference>
<feature type="domain" description="Tyrosine specific protein phosphatases" evidence="3">
    <location>
        <begin position="762"/>
        <end position="820"/>
    </location>
</feature>
<dbReference type="InterPro" id="IPR015275">
    <property type="entry name" value="Actin-fragmin_kin_cat_dom"/>
</dbReference>
<dbReference type="InterPro" id="IPR029021">
    <property type="entry name" value="Prot-tyrosine_phosphatase-like"/>
</dbReference>
<dbReference type="GO" id="GO:0009737">
    <property type="term" value="P:response to abscisic acid"/>
    <property type="evidence" value="ECO:0007669"/>
    <property type="project" value="InterPro"/>
</dbReference>
<dbReference type="OMA" id="NENNMVA"/>
<gene>
    <name evidence="4" type="ORF">KP509_28G013800</name>
</gene>
<evidence type="ECO:0000256" key="1">
    <source>
        <dbReference type="SAM" id="MobiDB-lite"/>
    </source>
</evidence>
<dbReference type="GO" id="GO:0043622">
    <property type="term" value="P:cortical microtubule organization"/>
    <property type="evidence" value="ECO:0007669"/>
    <property type="project" value="InterPro"/>
</dbReference>
<dbReference type="SMART" id="SM00195">
    <property type="entry name" value="DSPc"/>
    <property type="match status" value="1"/>
</dbReference>
<dbReference type="InterPro" id="IPR000340">
    <property type="entry name" value="Dual-sp_phosphatase_cat-dom"/>
</dbReference>
<dbReference type="PANTHER" id="PTHR47100">
    <property type="entry name" value="DUAL SPECIFICITY PROTEIN PHOSPHATASE PHS1"/>
    <property type="match status" value="1"/>
</dbReference>
<evidence type="ECO:0000313" key="5">
    <source>
        <dbReference type="Proteomes" id="UP000825935"/>
    </source>
</evidence>
<feature type="domain" description="Tyrosine-protein phosphatase" evidence="2">
    <location>
        <begin position="696"/>
        <end position="841"/>
    </location>
</feature>
<evidence type="ECO:0000313" key="4">
    <source>
        <dbReference type="EMBL" id="KAH7293145.1"/>
    </source>
</evidence>
<dbReference type="InterPro" id="IPR000387">
    <property type="entry name" value="Tyr_Pase_dom"/>
</dbReference>
<accession>A0A8T2RC87</accession>
<dbReference type="EMBL" id="CM035433">
    <property type="protein sequence ID" value="KAH7293145.1"/>
    <property type="molecule type" value="Genomic_DNA"/>
</dbReference>
<dbReference type="SUPFAM" id="SSF56112">
    <property type="entry name" value="Protein kinase-like (PK-like)"/>
    <property type="match status" value="1"/>
</dbReference>
<dbReference type="PROSITE" id="PS50054">
    <property type="entry name" value="TYR_PHOSPHATASE_DUAL"/>
    <property type="match status" value="1"/>
</dbReference>
<reference evidence="4" key="1">
    <citation type="submission" date="2021-08" db="EMBL/GenBank/DDBJ databases">
        <title>WGS assembly of Ceratopteris richardii.</title>
        <authorList>
            <person name="Marchant D.B."/>
            <person name="Chen G."/>
            <person name="Jenkins J."/>
            <person name="Shu S."/>
            <person name="Leebens-Mack J."/>
            <person name="Grimwood J."/>
            <person name="Schmutz J."/>
            <person name="Soltis P."/>
            <person name="Soltis D."/>
            <person name="Chen Z.-H."/>
        </authorList>
    </citation>
    <scope>NUCLEOTIDE SEQUENCE</scope>
    <source>
        <strain evidence="4">Whitten #5841</strain>
        <tissue evidence="4">Leaf</tissue>
    </source>
</reference>
<dbReference type="PANTHER" id="PTHR47100:SF5">
    <property type="entry name" value="DUAL SPECIFICITY PROTEIN PHOSPHATASE PHS1"/>
    <property type="match status" value="1"/>
</dbReference>
<sequence length="886" mass="98960">MDLNTSVISKDNDSLDAELLSSLEEASLEAGVEFSSSMHPIAFWWIDDSDAFIDYRLKTWLGSAREQIKNPHLMLEHHAQSTQANISTIQRVLGDHESDADNADSLCSKVSQHDSKGMHLKELLKISAESDINSINFTWENLISLHQPENGSINVNNDDVSKGIEITVTSGGVVFFAIFDENLNTNTGVNHSAAVLKFTSSTLTTQSEQLGNELAKHTGVLCPQSRIIYRGSDEWNELQKAVERCLDTASSEVNEEVKAVYAEFIEVLTSSPCVLVMGYVKGHPFLESENAFHTQAVAQNTAAAMARIFLLDLILRNEDRLPCSELGWRGNPANLICTHEIPMGPKSFRKFSSINDHLRASIKHQEISLGEKRFHSVDSFFGLKSADSLGELAKKVDKPMFEGTEAEVNSVFLVTIDSGVPRRPPAGKREMDKVLYPKIVELILNCPDYAGSFLYNISGGKLGFSPTCYPSSIGQDKIDQIKVVKAFQTGFKKGVRDVQDLYIFLMKLYQMLQIFLSRFFQSINAMFPPGNEGMDGSVVQHRFSPNAQRSHESFSNDEAPILQDESTAIELSTLKVKDVSPEQRDSFSGSCNTNHKAIDRQSPTNKSPGLRKQFTHKLRDFNRIAKVDKQLNEELNRWNEILDIEVGSFCEDHDFVSGFLEGGPIHSVIRSYELKVRLEHILERLNLISQGFETERPSQISDLLFIGGAMAAKSLHTLQHLGITHVLCLCPSELKIFQEELNSSICYKEIEVSDQENADIGSKFHEAYGFLTACENSGGKCLVHCFEGRSRSVTIILAYLMTEKHMILSQAWSMLKAVHPRSQPNDGFMQVLMRLEKSLYGANSMEWKKRKPALQTCHFCGKSTGLSLASLTNHIEKFHPEASNSG</sequence>
<dbReference type="GO" id="GO:0004721">
    <property type="term" value="F:phosphoprotein phosphatase activity"/>
    <property type="evidence" value="ECO:0007669"/>
    <property type="project" value="InterPro"/>
</dbReference>
<dbReference type="Proteomes" id="UP000825935">
    <property type="component" value="Chromosome 28"/>
</dbReference>
<comment type="caution">
    <text evidence="4">The sequence shown here is derived from an EMBL/GenBank/DDBJ whole genome shotgun (WGS) entry which is preliminary data.</text>
</comment>
<keyword evidence="5" id="KW-1185">Reference proteome</keyword>
<feature type="region of interest" description="Disordered" evidence="1">
    <location>
        <begin position="582"/>
        <end position="611"/>
    </location>
</feature>
<name>A0A8T2RC87_CERRI</name>
<dbReference type="InterPro" id="IPR035010">
    <property type="entry name" value="PHS1"/>
</dbReference>
<dbReference type="SUPFAM" id="SSF52799">
    <property type="entry name" value="(Phosphotyrosine protein) phosphatases II"/>
    <property type="match status" value="1"/>
</dbReference>
<organism evidence="4 5">
    <name type="scientific">Ceratopteris richardii</name>
    <name type="common">Triangle waterfern</name>
    <dbReference type="NCBI Taxonomy" id="49495"/>
    <lineage>
        <taxon>Eukaryota</taxon>
        <taxon>Viridiplantae</taxon>
        <taxon>Streptophyta</taxon>
        <taxon>Embryophyta</taxon>
        <taxon>Tracheophyta</taxon>
        <taxon>Polypodiopsida</taxon>
        <taxon>Polypodiidae</taxon>
        <taxon>Polypodiales</taxon>
        <taxon>Pteridineae</taxon>
        <taxon>Pteridaceae</taxon>
        <taxon>Parkerioideae</taxon>
        <taxon>Ceratopteris</taxon>
    </lineage>
</organism>